<dbReference type="AlphaFoldDB" id="A0A9D4ZMN5"/>
<feature type="region of interest" description="Disordered" evidence="1">
    <location>
        <begin position="145"/>
        <end position="167"/>
    </location>
</feature>
<evidence type="ECO:0000313" key="3">
    <source>
        <dbReference type="Proteomes" id="UP000886520"/>
    </source>
</evidence>
<organism evidence="2 3">
    <name type="scientific">Adiantum capillus-veneris</name>
    <name type="common">Maidenhair fern</name>
    <dbReference type="NCBI Taxonomy" id="13818"/>
    <lineage>
        <taxon>Eukaryota</taxon>
        <taxon>Viridiplantae</taxon>
        <taxon>Streptophyta</taxon>
        <taxon>Embryophyta</taxon>
        <taxon>Tracheophyta</taxon>
        <taxon>Polypodiopsida</taxon>
        <taxon>Polypodiidae</taxon>
        <taxon>Polypodiales</taxon>
        <taxon>Pteridineae</taxon>
        <taxon>Pteridaceae</taxon>
        <taxon>Vittarioideae</taxon>
        <taxon>Adiantum</taxon>
    </lineage>
</organism>
<dbReference type="Proteomes" id="UP000886520">
    <property type="component" value="Chromosome 6"/>
</dbReference>
<feature type="region of interest" description="Disordered" evidence="1">
    <location>
        <begin position="109"/>
        <end position="130"/>
    </location>
</feature>
<keyword evidence="3" id="KW-1185">Reference proteome</keyword>
<sequence length="167" mass="18884">MYEDPESKKIFYQDQTKNFYRPIPPPDLSEEEAKGWFPFVSRMNPSNYQALFISRTPRANTPKKMPYPSEIVGLNGPQALKPTLSHPPGFDPKMLPQTIKQGDHTRCTRYPGEGTKAETTSSLKSGAGQVQRMPTLEGSNIHQEASHNGRTIMPDSRMEPLSEYMIK</sequence>
<evidence type="ECO:0000313" key="2">
    <source>
        <dbReference type="EMBL" id="KAI5078956.1"/>
    </source>
</evidence>
<gene>
    <name evidence="2" type="ORF">GOP47_0006627</name>
</gene>
<feature type="compositionally biased region" description="Basic and acidic residues" evidence="1">
    <location>
        <begin position="156"/>
        <end position="167"/>
    </location>
</feature>
<proteinExistence type="predicted"/>
<accession>A0A9D4ZMN5</accession>
<reference evidence="2" key="1">
    <citation type="submission" date="2021-01" db="EMBL/GenBank/DDBJ databases">
        <title>Adiantum capillus-veneris genome.</title>
        <authorList>
            <person name="Fang Y."/>
            <person name="Liao Q."/>
        </authorList>
    </citation>
    <scope>NUCLEOTIDE SEQUENCE</scope>
    <source>
        <strain evidence="2">H3</strain>
        <tissue evidence="2">Leaf</tissue>
    </source>
</reference>
<dbReference type="EMBL" id="JABFUD020000006">
    <property type="protein sequence ID" value="KAI5078956.1"/>
    <property type="molecule type" value="Genomic_DNA"/>
</dbReference>
<evidence type="ECO:0000256" key="1">
    <source>
        <dbReference type="SAM" id="MobiDB-lite"/>
    </source>
</evidence>
<comment type="caution">
    <text evidence="2">The sequence shown here is derived from an EMBL/GenBank/DDBJ whole genome shotgun (WGS) entry which is preliminary data.</text>
</comment>
<feature type="region of interest" description="Disordered" evidence="1">
    <location>
        <begin position="59"/>
        <end position="79"/>
    </location>
</feature>
<protein>
    <submittedName>
        <fullName evidence="2">Uncharacterized protein</fullName>
    </submittedName>
</protein>
<name>A0A9D4ZMN5_ADICA</name>